<evidence type="ECO:0000259" key="2">
    <source>
        <dbReference type="Pfam" id="PF24758"/>
    </source>
</evidence>
<feature type="domain" description="F-box/LRR-repeat protein 15/At3g58940/PEG3-like LRR" evidence="2">
    <location>
        <begin position="154"/>
        <end position="296"/>
    </location>
</feature>
<reference evidence="3" key="2">
    <citation type="submission" date="2017-06" db="EMBL/GenBank/DDBJ databases">
        <title>WGS assembly of Brachypodium distachyon.</title>
        <authorList>
            <consortium name="The International Brachypodium Initiative"/>
            <person name="Lucas S."/>
            <person name="Harmon-Smith M."/>
            <person name="Lail K."/>
            <person name="Tice H."/>
            <person name="Grimwood J."/>
            <person name="Bruce D."/>
            <person name="Barry K."/>
            <person name="Shu S."/>
            <person name="Lindquist E."/>
            <person name="Wang M."/>
            <person name="Pitluck S."/>
            <person name="Vogel J.P."/>
            <person name="Garvin D.F."/>
            <person name="Mockler T.C."/>
            <person name="Schmutz J."/>
            <person name="Rokhsar D."/>
            <person name="Bevan M.W."/>
        </authorList>
    </citation>
    <scope>NUCLEOTIDE SEQUENCE</scope>
    <source>
        <strain evidence="3">Bd21</strain>
    </source>
</reference>
<dbReference type="InterPro" id="IPR055411">
    <property type="entry name" value="LRR_FXL15/At3g58940/PEG3-like"/>
</dbReference>
<dbReference type="Pfam" id="PF24758">
    <property type="entry name" value="LRR_At5g56370"/>
    <property type="match status" value="1"/>
</dbReference>
<dbReference type="Gramene" id="PNT71623">
    <property type="protein sequence ID" value="PNT71623"/>
    <property type="gene ID" value="BRADI_2g32582v3"/>
</dbReference>
<dbReference type="Proteomes" id="UP000008810">
    <property type="component" value="Chromosome 2"/>
</dbReference>
<evidence type="ECO:0000313" key="5">
    <source>
        <dbReference type="Proteomes" id="UP000008810"/>
    </source>
</evidence>
<feature type="region of interest" description="Disordered" evidence="1">
    <location>
        <begin position="122"/>
        <end position="147"/>
    </location>
</feature>
<name>A0A2K2DBG6_BRADI</name>
<dbReference type="RefSeq" id="XP_014753498.1">
    <property type="nucleotide sequence ID" value="XM_014898012.2"/>
</dbReference>
<reference evidence="4" key="3">
    <citation type="submission" date="2018-08" db="UniProtKB">
        <authorList>
            <consortium name="EnsemblPlants"/>
        </authorList>
    </citation>
    <scope>IDENTIFICATION</scope>
    <source>
        <strain evidence="4">cv. Bd21</strain>
    </source>
</reference>
<evidence type="ECO:0000313" key="4">
    <source>
        <dbReference type="EnsemblPlants" id="PNT71623"/>
    </source>
</evidence>
<dbReference type="Gene3D" id="3.80.10.10">
    <property type="entry name" value="Ribonuclease Inhibitor"/>
    <property type="match status" value="1"/>
</dbReference>
<dbReference type="EMBL" id="CM000881">
    <property type="protein sequence ID" value="PNT71623.1"/>
    <property type="molecule type" value="Genomic_DNA"/>
</dbReference>
<dbReference type="AlphaFoldDB" id="A0A2K2DBG6"/>
<dbReference type="OrthoDB" id="668826at2759"/>
<dbReference type="EnsemblPlants" id="PNT71623">
    <property type="protein sequence ID" value="PNT71623"/>
    <property type="gene ID" value="BRADI_2g32582v3"/>
</dbReference>
<dbReference type="KEGG" id="bdi:106865939"/>
<evidence type="ECO:0000313" key="3">
    <source>
        <dbReference type="EMBL" id="PNT71623.1"/>
    </source>
</evidence>
<dbReference type="InterPro" id="IPR032675">
    <property type="entry name" value="LRR_dom_sf"/>
</dbReference>
<keyword evidence="5" id="KW-1185">Reference proteome</keyword>
<dbReference type="PANTHER" id="PTHR34709">
    <property type="entry name" value="OS10G0396666 PROTEIN"/>
    <property type="match status" value="1"/>
</dbReference>
<sequence>MGSSGADPTTRRRLDKGPVVEGNPPRLLFAVGAYPWKFPAEDAPAFIFSIDDALARHADVLESLEISLVFRCPSQLYIPSLGKYVTEHPHAALIRGEQVRAWLRHGMARVLRSFVLEVPPCPPPATTNRREKKSTGNRNAGAAAAREDREALALPSTALADTMALTLGDAALSLPVPSEAEFLALRDLLLSNARINEGRRLGELLSSPSCPLLRRLRLEHLVGMEELELQAEKLEELTIMGARNLYWLEVDAPYLRRLCVTECLELESNRGHMAITANVLEALTCSNICKMQELQFDAPSVRVIEKLPLWTHGHADHVARNAAAISILNHCPAARRLSLHLHVPDYMRELIADVTGLVMVDFQSILVDDIPELRNITSLTVTISTWKGHSYAAGLAKLIAQCINLERLSIHVRRGSLQNPSLACLDQNCVCNGEDGWKNQQISLQRLQSLDFTGGQGLKYEKRLGQMIFDAAGVLDKVRLP</sequence>
<accession>A0A2K2DBG6</accession>
<dbReference type="InterPro" id="IPR055312">
    <property type="entry name" value="FBL15-like"/>
</dbReference>
<proteinExistence type="predicted"/>
<protein>
    <recommendedName>
        <fullName evidence="2">F-box/LRR-repeat protein 15/At3g58940/PEG3-like LRR domain-containing protein</fullName>
    </recommendedName>
</protein>
<reference evidence="3 4" key="1">
    <citation type="journal article" date="2010" name="Nature">
        <title>Genome sequencing and analysis of the model grass Brachypodium distachyon.</title>
        <authorList>
            <consortium name="International Brachypodium Initiative"/>
        </authorList>
    </citation>
    <scope>NUCLEOTIDE SEQUENCE [LARGE SCALE GENOMIC DNA]</scope>
    <source>
        <strain evidence="3 4">Bd21</strain>
    </source>
</reference>
<dbReference type="SUPFAM" id="SSF52047">
    <property type="entry name" value="RNI-like"/>
    <property type="match status" value="1"/>
</dbReference>
<dbReference type="PANTHER" id="PTHR34709:SF43">
    <property type="entry name" value="OS12G0527100 PROTEIN"/>
    <property type="match status" value="1"/>
</dbReference>
<dbReference type="GeneID" id="106865939"/>
<gene>
    <name evidence="4" type="primary">LOC106865939</name>
    <name evidence="3" type="ORF">BRADI_2g32582v3</name>
</gene>
<organism evidence="3">
    <name type="scientific">Brachypodium distachyon</name>
    <name type="common">Purple false brome</name>
    <name type="synonym">Trachynia distachya</name>
    <dbReference type="NCBI Taxonomy" id="15368"/>
    <lineage>
        <taxon>Eukaryota</taxon>
        <taxon>Viridiplantae</taxon>
        <taxon>Streptophyta</taxon>
        <taxon>Embryophyta</taxon>
        <taxon>Tracheophyta</taxon>
        <taxon>Spermatophyta</taxon>
        <taxon>Magnoliopsida</taxon>
        <taxon>Liliopsida</taxon>
        <taxon>Poales</taxon>
        <taxon>Poaceae</taxon>
        <taxon>BOP clade</taxon>
        <taxon>Pooideae</taxon>
        <taxon>Stipodae</taxon>
        <taxon>Brachypodieae</taxon>
        <taxon>Brachypodium</taxon>
    </lineage>
</organism>
<evidence type="ECO:0000256" key="1">
    <source>
        <dbReference type="SAM" id="MobiDB-lite"/>
    </source>
</evidence>